<feature type="transmembrane region" description="Helical" evidence="1">
    <location>
        <begin position="73"/>
        <end position="93"/>
    </location>
</feature>
<keyword evidence="1" id="KW-0472">Membrane</keyword>
<gene>
    <name evidence="2" type="ORF">SAMN03080606_03022</name>
</gene>
<evidence type="ECO:0000313" key="3">
    <source>
        <dbReference type="Proteomes" id="UP000198636"/>
    </source>
</evidence>
<feature type="transmembrane region" description="Helical" evidence="1">
    <location>
        <begin position="39"/>
        <end position="61"/>
    </location>
</feature>
<keyword evidence="3" id="KW-1185">Reference proteome</keyword>
<sequence>MKKSNKLAAYVGICLIIIAITLVTFFVGFSKDDRTSFDYAGLVFVLISEFALFAGLFLLTINDRYTKTTFIRAGITTALSGYWILATFTSLLFRKIFNDNLGGFITTQIMIMGVAATICISLLVLSSNIHNSNKKNSNIREWLQDGENIVFSLKNDTKFQPYRYYLDELYEMLKYSDKMANNIVLDQEISNEISKLAAFLKDEEGKETEIKQFIDKINSMIKERNMITLQSKRGGF</sequence>
<dbReference type="AlphaFoldDB" id="A0A1G5JS53"/>
<keyword evidence="1" id="KW-1133">Transmembrane helix</keyword>
<protein>
    <submittedName>
        <fullName evidence="2">Uncharacterized protein</fullName>
    </submittedName>
</protein>
<keyword evidence="1" id="KW-0812">Transmembrane</keyword>
<reference evidence="2 3" key="1">
    <citation type="submission" date="2016-10" db="EMBL/GenBank/DDBJ databases">
        <authorList>
            <person name="de Groot N.N."/>
        </authorList>
    </citation>
    <scope>NUCLEOTIDE SEQUENCE [LARGE SCALE GENOMIC DNA]</scope>
    <source>
        <strain evidence="2 3">DSM 18978</strain>
    </source>
</reference>
<evidence type="ECO:0000256" key="1">
    <source>
        <dbReference type="SAM" id="Phobius"/>
    </source>
</evidence>
<feature type="transmembrane region" description="Helical" evidence="1">
    <location>
        <begin position="105"/>
        <end position="125"/>
    </location>
</feature>
<accession>A0A1G5JS53</accession>
<dbReference type="STRING" id="1120976.SAMN03080606_03022"/>
<organism evidence="2 3">
    <name type="scientific">Alkaliphilus peptidifermentans DSM 18978</name>
    <dbReference type="NCBI Taxonomy" id="1120976"/>
    <lineage>
        <taxon>Bacteria</taxon>
        <taxon>Bacillati</taxon>
        <taxon>Bacillota</taxon>
        <taxon>Clostridia</taxon>
        <taxon>Peptostreptococcales</taxon>
        <taxon>Natronincolaceae</taxon>
        <taxon>Alkaliphilus</taxon>
    </lineage>
</organism>
<proteinExistence type="predicted"/>
<feature type="transmembrane region" description="Helical" evidence="1">
    <location>
        <begin position="7"/>
        <end position="27"/>
    </location>
</feature>
<dbReference type="Proteomes" id="UP000198636">
    <property type="component" value="Unassembled WGS sequence"/>
</dbReference>
<dbReference type="OrthoDB" id="1931060at2"/>
<evidence type="ECO:0000313" key="2">
    <source>
        <dbReference type="EMBL" id="SCY91272.1"/>
    </source>
</evidence>
<dbReference type="EMBL" id="FMUS01000021">
    <property type="protein sequence ID" value="SCY91272.1"/>
    <property type="molecule type" value="Genomic_DNA"/>
</dbReference>
<name>A0A1G5JS53_9FIRM</name>
<dbReference type="RefSeq" id="WP_091545271.1">
    <property type="nucleotide sequence ID" value="NZ_FMUS01000021.1"/>
</dbReference>